<dbReference type="Gene3D" id="3.30.70.270">
    <property type="match status" value="1"/>
</dbReference>
<evidence type="ECO:0000313" key="4">
    <source>
        <dbReference type="EMBL" id="MEZ0476517.1"/>
    </source>
</evidence>
<reference evidence="4 5" key="1">
    <citation type="submission" date="2024-07" db="EMBL/GenBank/DDBJ databases">
        <title>Luteimonas salilacus sp. nov., isolated from the shore soil of Salt Lake in Tibet of China.</title>
        <authorList>
            <person name="Zhang X."/>
            <person name="Li A."/>
        </authorList>
    </citation>
    <scope>NUCLEOTIDE SEQUENCE [LARGE SCALE GENOMIC DNA]</scope>
    <source>
        <strain evidence="4 5">B3-2-R+30</strain>
    </source>
</reference>
<evidence type="ECO:0000256" key="2">
    <source>
        <dbReference type="SAM" id="Phobius"/>
    </source>
</evidence>
<evidence type="ECO:0000256" key="1">
    <source>
        <dbReference type="ARBA" id="ARBA00012528"/>
    </source>
</evidence>
<dbReference type="SMART" id="SM01080">
    <property type="entry name" value="CHASE2"/>
    <property type="match status" value="1"/>
</dbReference>
<dbReference type="EMBL" id="JBFWIC010000038">
    <property type="protein sequence ID" value="MEZ0476517.1"/>
    <property type="molecule type" value="Genomic_DNA"/>
</dbReference>
<dbReference type="InterPro" id="IPR043128">
    <property type="entry name" value="Rev_trsase/Diguanyl_cyclase"/>
</dbReference>
<dbReference type="PROSITE" id="PS50887">
    <property type="entry name" value="GGDEF"/>
    <property type="match status" value="1"/>
</dbReference>
<dbReference type="Pfam" id="PF00990">
    <property type="entry name" value="GGDEF"/>
    <property type="match status" value="1"/>
</dbReference>
<keyword evidence="2" id="KW-0812">Transmembrane</keyword>
<feature type="transmembrane region" description="Helical" evidence="2">
    <location>
        <begin position="356"/>
        <end position="373"/>
    </location>
</feature>
<dbReference type="InterPro" id="IPR050469">
    <property type="entry name" value="Diguanylate_Cyclase"/>
</dbReference>
<evidence type="ECO:0000313" key="5">
    <source>
        <dbReference type="Proteomes" id="UP001566331"/>
    </source>
</evidence>
<dbReference type="InterPro" id="IPR007890">
    <property type="entry name" value="CHASE2"/>
</dbReference>
<dbReference type="Pfam" id="PF05226">
    <property type="entry name" value="CHASE2"/>
    <property type="match status" value="1"/>
</dbReference>
<dbReference type="PANTHER" id="PTHR45138:SF24">
    <property type="entry name" value="DIGUANYLATE CYCLASE DGCC-RELATED"/>
    <property type="match status" value="1"/>
</dbReference>
<dbReference type="NCBIfam" id="TIGR00254">
    <property type="entry name" value="GGDEF"/>
    <property type="match status" value="1"/>
</dbReference>
<proteinExistence type="predicted"/>
<feature type="transmembrane region" description="Helical" evidence="2">
    <location>
        <begin position="332"/>
        <end position="350"/>
    </location>
</feature>
<dbReference type="SMART" id="SM00267">
    <property type="entry name" value="GGDEF"/>
    <property type="match status" value="1"/>
</dbReference>
<sequence>MRVGRQRDLAARLLIGLLAVLCVGALLSQQLTWRVDTWVYDTLLSRFEQPADERIVIVAIDERSLSELGRWPWSRGVHAELVDRLQRAGARGIALNVVFAEPARDDPAGDALLALALAESGNTVLPVMAEPAEPGGMLIEVMPMPPLIEAAAGLGHVDAKIDHDGIARHTYLRAGLGSAHWPSLAVALLDTRAGTDADRALPGLRNPRRQHAAPYQWVRDHHIMVPFVPHGAFAQASYLDVLDGAVDDALLRDRWILVGVTAAGIDQGLLTPLTGGGPRLSATEYHANVLNALTTGQAIIPLSGLRQWLLSIALALLPLALYSERSPWRRPWIVSVLAAAATLLCCALLLRYGRYWFQPTPTLAVLAAGYLVWTLSRLRQSQRLAHSDALTRLANRRMFDLTLTRELKAAQRSGRQLSLLLVDVDHFKHYNDRYGHQAGDDVLRRIANVIGVHARRPRDLAARYGGDELTAILPETSAAAAAALAEAIIRDVRALGIPHLGSEIAPWITLTIGMATFDPKRESGPVDLVQRADAALYRGKHEGRDRSQRAADAATA</sequence>
<evidence type="ECO:0000259" key="3">
    <source>
        <dbReference type="PROSITE" id="PS50887"/>
    </source>
</evidence>
<dbReference type="InterPro" id="IPR029787">
    <property type="entry name" value="Nucleotide_cyclase"/>
</dbReference>
<dbReference type="InterPro" id="IPR000160">
    <property type="entry name" value="GGDEF_dom"/>
</dbReference>
<accession>A0ABV4HUT4</accession>
<comment type="caution">
    <text evidence="4">The sequence shown here is derived from an EMBL/GenBank/DDBJ whole genome shotgun (WGS) entry which is preliminary data.</text>
</comment>
<keyword evidence="2" id="KW-1133">Transmembrane helix</keyword>
<feature type="domain" description="GGDEF" evidence="3">
    <location>
        <begin position="415"/>
        <end position="552"/>
    </location>
</feature>
<dbReference type="EC" id="2.7.7.65" evidence="1"/>
<keyword evidence="5" id="KW-1185">Reference proteome</keyword>
<gene>
    <name evidence="4" type="ORF">AB6713_18145</name>
</gene>
<dbReference type="RefSeq" id="WP_370565000.1">
    <property type="nucleotide sequence ID" value="NZ_JBFWIB010000012.1"/>
</dbReference>
<protein>
    <recommendedName>
        <fullName evidence="1">diguanylate cyclase</fullName>
        <ecNumber evidence="1">2.7.7.65</ecNumber>
    </recommendedName>
</protein>
<keyword evidence="2" id="KW-0472">Membrane</keyword>
<organism evidence="4 5">
    <name type="scientific">Luteimonas salinilitoris</name>
    <dbReference type="NCBI Taxonomy" id="3237697"/>
    <lineage>
        <taxon>Bacteria</taxon>
        <taxon>Pseudomonadati</taxon>
        <taxon>Pseudomonadota</taxon>
        <taxon>Gammaproteobacteria</taxon>
        <taxon>Lysobacterales</taxon>
        <taxon>Lysobacteraceae</taxon>
        <taxon>Luteimonas</taxon>
    </lineage>
</organism>
<name>A0ABV4HUT4_9GAMM</name>
<dbReference type="SUPFAM" id="SSF55073">
    <property type="entry name" value="Nucleotide cyclase"/>
    <property type="match status" value="1"/>
</dbReference>
<dbReference type="Proteomes" id="UP001566331">
    <property type="component" value="Unassembled WGS sequence"/>
</dbReference>
<dbReference type="CDD" id="cd01949">
    <property type="entry name" value="GGDEF"/>
    <property type="match status" value="1"/>
</dbReference>
<dbReference type="PANTHER" id="PTHR45138">
    <property type="entry name" value="REGULATORY COMPONENTS OF SENSORY TRANSDUCTION SYSTEM"/>
    <property type="match status" value="1"/>
</dbReference>